<dbReference type="PRINTS" id="PR00041">
    <property type="entry name" value="LEUZIPPRCREB"/>
</dbReference>
<evidence type="ECO:0000256" key="5">
    <source>
        <dbReference type="ARBA" id="ARBA00023242"/>
    </source>
</evidence>
<organism evidence="8 9">
    <name type="scientific">Moschus moschiferus</name>
    <name type="common">Siberian musk deer</name>
    <name type="synonym">Moschus sibiricus</name>
    <dbReference type="NCBI Taxonomy" id="68415"/>
    <lineage>
        <taxon>Eukaryota</taxon>
        <taxon>Metazoa</taxon>
        <taxon>Chordata</taxon>
        <taxon>Craniata</taxon>
        <taxon>Vertebrata</taxon>
        <taxon>Euteleostomi</taxon>
        <taxon>Mammalia</taxon>
        <taxon>Eutheria</taxon>
        <taxon>Laurasiatheria</taxon>
        <taxon>Artiodactyla</taxon>
        <taxon>Ruminantia</taxon>
        <taxon>Pecora</taxon>
        <taxon>Moschidae</taxon>
        <taxon>Moschus</taxon>
    </lineage>
</organism>
<evidence type="ECO:0000256" key="6">
    <source>
        <dbReference type="SAM" id="MobiDB-lite"/>
    </source>
</evidence>
<comment type="subcellular location">
    <subcellularLocation>
        <location evidence="1">Nucleus</location>
    </subcellularLocation>
</comment>
<dbReference type="Ensembl" id="ENSMMST00000007001.1">
    <property type="protein sequence ID" value="ENSMMSP00000006369.1"/>
    <property type="gene ID" value="ENSMMSG00000004888.1"/>
</dbReference>
<evidence type="ECO:0000313" key="9">
    <source>
        <dbReference type="Proteomes" id="UP000694544"/>
    </source>
</evidence>
<dbReference type="GeneTree" id="ENSGT00940000158200"/>
<dbReference type="Proteomes" id="UP000694544">
    <property type="component" value="Unplaced"/>
</dbReference>
<dbReference type="GO" id="GO:1990589">
    <property type="term" value="C:ATF4-CREB1 transcription factor complex"/>
    <property type="evidence" value="ECO:0007669"/>
    <property type="project" value="TreeGrafter"/>
</dbReference>
<dbReference type="GO" id="GO:0000981">
    <property type="term" value="F:DNA-binding transcription factor activity, RNA polymerase II-specific"/>
    <property type="evidence" value="ECO:0007669"/>
    <property type="project" value="TreeGrafter"/>
</dbReference>
<sequence>MEDSHKSNTSETAIQSGSTVQAAHISHIAQQVSSLSESEESQDSSDSVGSSQKTHGILARCPSYRKILKDLSSEDTRGRKGDRENPGVSGVTSMSVPTPRYQTSTGQYIVIRIPYMRDLVTEDKVEKDLKEVTGITGSSVKN</sequence>
<dbReference type="AlphaFoldDB" id="A0A8C6CZH4"/>
<accession>A0A8C6CZH4</accession>
<dbReference type="InterPro" id="IPR003102">
    <property type="entry name" value="CREB1-like_pKID"/>
</dbReference>
<evidence type="ECO:0000256" key="3">
    <source>
        <dbReference type="ARBA" id="ARBA00023125"/>
    </source>
</evidence>
<dbReference type="PANTHER" id="PTHR45879:SF2">
    <property type="entry name" value="CYCLIC AMP-DEPENDENT TRANSCRIPTION FACTOR ATF-1"/>
    <property type="match status" value="1"/>
</dbReference>
<dbReference type="InterPro" id="IPR001630">
    <property type="entry name" value="Leuzip_CREB"/>
</dbReference>
<name>A0A8C6CZH4_MOSMO</name>
<reference evidence="8" key="2">
    <citation type="submission" date="2025-09" db="UniProtKB">
        <authorList>
            <consortium name="Ensembl"/>
        </authorList>
    </citation>
    <scope>IDENTIFICATION</scope>
</reference>
<dbReference type="PANTHER" id="PTHR45879">
    <property type="entry name" value="CYCLIC AMP RESPONSE ELEMENT-BINDING PROTEIN B"/>
    <property type="match status" value="1"/>
</dbReference>
<keyword evidence="2" id="KW-0805">Transcription regulation</keyword>
<keyword evidence="4" id="KW-0804">Transcription</keyword>
<feature type="compositionally biased region" description="Polar residues" evidence="6">
    <location>
        <begin position="9"/>
        <end position="21"/>
    </location>
</feature>
<dbReference type="GO" id="GO:0000978">
    <property type="term" value="F:RNA polymerase II cis-regulatory region sequence-specific DNA binding"/>
    <property type="evidence" value="ECO:0007669"/>
    <property type="project" value="TreeGrafter"/>
</dbReference>
<evidence type="ECO:0000256" key="1">
    <source>
        <dbReference type="ARBA" id="ARBA00004123"/>
    </source>
</evidence>
<evidence type="ECO:0000313" key="8">
    <source>
        <dbReference type="Ensembl" id="ENSMMSP00000006369.1"/>
    </source>
</evidence>
<proteinExistence type="predicted"/>
<protein>
    <recommendedName>
        <fullName evidence="7">KID domain-containing protein</fullName>
    </recommendedName>
</protein>
<feature type="compositionally biased region" description="Basic and acidic residues" evidence="6">
    <location>
        <begin position="67"/>
        <end position="85"/>
    </location>
</feature>
<dbReference type="Pfam" id="PF02173">
    <property type="entry name" value="pKID"/>
    <property type="match status" value="1"/>
</dbReference>
<dbReference type="PROSITE" id="PS50953">
    <property type="entry name" value="KID"/>
    <property type="match status" value="1"/>
</dbReference>
<feature type="region of interest" description="Disordered" evidence="6">
    <location>
        <begin position="1"/>
        <end position="100"/>
    </location>
</feature>
<reference evidence="8" key="1">
    <citation type="submission" date="2025-08" db="UniProtKB">
        <authorList>
            <consortium name="Ensembl"/>
        </authorList>
    </citation>
    <scope>IDENTIFICATION</scope>
</reference>
<evidence type="ECO:0000259" key="7">
    <source>
        <dbReference type="PROSITE" id="PS50953"/>
    </source>
</evidence>
<evidence type="ECO:0000256" key="4">
    <source>
        <dbReference type="ARBA" id="ARBA00023163"/>
    </source>
</evidence>
<feature type="compositionally biased region" description="Polar residues" evidence="6">
    <location>
        <begin position="90"/>
        <end position="100"/>
    </location>
</feature>
<keyword evidence="5" id="KW-0539">Nucleus</keyword>
<feature type="domain" description="KID" evidence="7">
    <location>
        <begin position="31"/>
        <end position="90"/>
    </location>
</feature>
<keyword evidence="3" id="KW-0238">DNA-binding</keyword>
<evidence type="ECO:0000256" key="2">
    <source>
        <dbReference type="ARBA" id="ARBA00023015"/>
    </source>
</evidence>
<keyword evidence="9" id="KW-1185">Reference proteome</keyword>